<comment type="miscellaneous">
    <text evidence="5">May also have succinyldiaminopimelate aminotransferase activity, thus carrying out the corresponding step in lysine biosynthesis.</text>
</comment>
<keyword evidence="5" id="KW-0055">Arginine biosynthesis</keyword>
<dbReference type="PIRSF" id="PIRSF000521">
    <property type="entry name" value="Transaminase_4ab_Lys_Orn"/>
    <property type="match status" value="1"/>
</dbReference>
<dbReference type="SUPFAM" id="SSF53383">
    <property type="entry name" value="PLP-dependent transferases"/>
    <property type="match status" value="1"/>
</dbReference>
<proteinExistence type="inferred from homology"/>
<evidence type="ECO:0000256" key="3">
    <source>
        <dbReference type="ARBA" id="ARBA00022679"/>
    </source>
</evidence>
<reference evidence="6 7" key="1">
    <citation type="submission" date="2019-02" db="EMBL/GenBank/DDBJ databases">
        <authorList>
            <person name="Goldberg S.R."/>
            <person name="Haltli B.A."/>
            <person name="Correa H."/>
            <person name="Russell K.G."/>
        </authorList>
    </citation>
    <scope>NUCLEOTIDE SEQUENCE [LARGE SCALE GENOMIC DNA]</scope>
    <source>
        <strain evidence="6 7">JCM 16186</strain>
    </source>
</reference>
<comment type="subunit">
    <text evidence="5">Homodimer.</text>
</comment>
<keyword evidence="1 5" id="KW-0032">Aminotransferase</keyword>
<organism evidence="6 7">
    <name type="scientific">Fulvivirga kasyanovii</name>
    <dbReference type="NCBI Taxonomy" id="396812"/>
    <lineage>
        <taxon>Bacteria</taxon>
        <taxon>Pseudomonadati</taxon>
        <taxon>Bacteroidota</taxon>
        <taxon>Cytophagia</taxon>
        <taxon>Cytophagales</taxon>
        <taxon>Fulvivirgaceae</taxon>
        <taxon>Fulvivirga</taxon>
    </lineage>
</organism>
<feature type="binding site" evidence="5">
    <location>
        <begin position="108"/>
        <end position="109"/>
    </location>
    <ligand>
        <name>pyridoxal 5'-phosphate</name>
        <dbReference type="ChEBI" id="CHEBI:597326"/>
    </ligand>
</feature>
<evidence type="ECO:0000313" key="6">
    <source>
        <dbReference type="EMBL" id="MTI28313.1"/>
    </source>
</evidence>
<feature type="binding site" evidence="5">
    <location>
        <position position="142"/>
    </location>
    <ligand>
        <name>N(2)-acetyl-L-ornithine</name>
        <dbReference type="ChEBI" id="CHEBI:57805"/>
    </ligand>
</feature>
<comment type="caution">
    <text evidence="6">The sequence shown here is derived from an EMBL/GenBank/DDBJ whole genome shotgun (WGS) entry which is preliminary data.</text>
</comment>
<evidence type="ECO:0000256" key="1">
    <source>
        <dbReference type="ARBA" id="ARBA00022576"/>
    </source>
</evidence>
<dbReference type="InterPro" id="IPR015422">
    <property type="entry name" value="PyrdxlP-dep_Trfase_small"/>
</dbReference>
<accession>A0ABW9RVS5</accession>
<dbReference type="Gene3D" id="3.90.1150.10">
    <property type="entry name" value="Aspartate Aminotransferase, domain 1"/>
    <property type="match status" value="1"/>
</dbReference>
<keyword evidence="4 5" id="KW-0663">Pyridoxal phosphate</keyword>
<dbReference type="CDD" id="cd00610">
    <property type="entry name" value="OAT_like"/>
    <property type="match status" value="1"/>
</dbReference>
<protein>
    <recommendedName>
        <fullName evidence="5">Acetylornithine aminotransferase</fullName>
        <shortName evidence="5">ACOAT</shortName>
        <ecNumber evidence="5">2.6.1.11</ecNumber>
    </recommendedName>
</protein>
<name>A0ABW9RVS5_9BACT</name>
<sequence length="397" mass="43308">MEALTNATLNELDKEYYLQTFRRYPVAFDKGKGTKLWDVEGNEYLDALAGIAVCNLGHCHPAVTEAICNQARELVHISNFFVSKPQAMLSKLLCELSGLDRVFLSNSGAESVEGAIKLARKYAHSRKRGGNVIAMQGSFHGRTLATIAMGKKAMQNGFEPMPQGFQQVAFNDIKAVENAIDDQTAAIILEPVQGEGGINVVDKEYLHQLRKLCDEKDIVLIFDEIQCGIGRTGKMFAKEHFGVEPDIMTLAKGLGGGMPVGAILCNEKVGSAIDFGDHGTTFGGNPLACAASLATLNIIKEPEFLKEVEKKGEFLRNEIKKSNPEGLKEVRGLGLMVGAEFEFEAKPVAAKMLEHRVIANATADKVVRFVPPLIITEEELKKVVEVMATSIKEVKAK</sequence>
<dbReference type="Pfam" id="PF00202">
    <property type="entry name" value="Aminotran_3"/>
    <property type="match status" value="1"/>
</dbReference>
<dbReference type="EMBL" id="SMLW01000660">
    <property type="protein sequence ID" value="MTI28313.1"/>
    <property type="molecule type" value="Genomic_DNA"/>
</dbReference>
<dbReference type="RefSeq" id="WP_155175717.1">
    <property type="nucleotide sequence ID" value="NZ_BAAAFL010000027.1"/>
</dbReference>
<dbReference type="GO" id="GO:0008483">
    <property type="term" value="F:transaminase activity"/>
    <property type="evidence" value="ECO:0007669"/>
    <property type="project" value="UniProtKB-KW"/>
</dbReference>
<comment type="pathway">
    <text evidence="5">Amino-acid biosynthesis; L-arginine biosynthesis; N(2)-acetyl-L-ornithine from L-glutamate: step 4/4.</text>
</comment>
<evidence type="ECO:0000256" key="4">
    <source>
        <dbReference type="ARBA" id="ARBA00022898"/>
    </source>
</evidence>
<dbReference type="Gene3D" id="3.40.640.10">
    <property type="entry name" value="Type I PLP-dependent aspartate aminotransferase-like (Major domain)"/>
    <property type="match status" value="1"/>
</dbReference>
<dbReference type="PROSITE" id="PS00600">
    <property type="entry name" value="AA_TRANSFER_CLASS_3"/>
    <property type="match status" value="1"/>
</dbReference>
<gene>
    <name evidence="5" type="primary">argD</name>
    <name evidence="6" type="ORF">E1163_25375</name>
</gene>
<feature type="binding site" evidence="5">
    <location>
        <position position="139"/>
    </location>
    <ligand>
        <name>pyridoxal 5'-phosphate</name>
        <dbReference type="ChEBI" id="CHEBI:597326"/>
    </ligand>
</feature>
<keyword evidence="7" id="KW-1185">Reference proteome</keyword>
<feature type="binding site" evidence="5">
    <location>
        <position position="280"/>
    </location>
    <ligand>
        <name>N(2)-acetyl-L-ornithine</name>
        <dbReference type="ChEBI" id="CHEBI:57805"/>
    </ligand>
</feature>
<dbReference type="InterPro" id="IPR005814">
    <property type="entry name" value="Aminotrans_3"/>
</dbReference>
<dbReference type="NCBIfam" id="TIGR00707">
    <property type="entry name" value="argD"/>
    <property type="match status" value="1"/>
</dbReference>
<dbReference type="InterPro" id="IPR015424">
    <property type="entry name" value="PyrdxlP-dep_Trfase"/>
</dbReference>
<feature type="modified residue" description="N6-(pyridoxal phosphate)lysine" evidence="5">
    <location>
        <position position="252"/>
    </location>
</feature>
<dbReference type="InterPro" id="IPR015421">
    <property type="entry name" value="PyrdxlP-dep_Trfase_major"/>
</dbReference>
<keyword evidence="2 5" id="KW-0028">Amino-acid biosynthesis</keyword>
<dbReference type="InterPro" id="IPR049704">
    <property type="entry name" value="Aminotrans_3_PPA_site"/>
</dbReference>
<comment type="cofactor">
    <cofactor evidence="5">
        <name>pyridoxal 5'-phosphate</name>
        <dbReference type="ChEBI" id="CHEBI:597326"/>
    </cofactor>
    <text evidence="5">Binds 1 pyridoxal phosphate per subunit.</text>
</comment>
<evidence type="ECO:0000313" key="7">
    <source>
        <dbReference type="Proteomes" id="UP000798808"/>
    </source>
</evidence>
<comment type="catalytic activity">
    <reaction evidence="5">
        <text>N(2)-acetyl-L-ornithine + 2-oxoglutarate = N-acetyl-L-glutamate 5-semialdehyde + L-glutamate</text>
        <dbReference type="Rhea" id="RHEA:18049"/>
        <dbReference type="ChEBI" id="CHEBI:16810"/>
        <dbReference type="ChEBI" id="CHEBI:29123"/>
        <dbReference type="ChEBI" id="CHEBI:29985"/>
        <dbReference type="ChEBI" id="CHEBI:57805"/>
        <dbReference type="EC" id="2.6.1.11"/>
    </reaction>
</comment>
<dbReference type="HAMAP" id="MF_01107">
    <property type="entry name" value="ArgD_aminotrans_3"/>
    <property type="match status" value="1"/>
</dbReference>
<evidence type="ECO:0000256" key="2">
    <source>
        <dbReference type="ARBA" id="ARBA00022605"/>
    </source>
</evidence>
<dbReference type="InterPro" id="IPR004636">
    <property type="entry name" value="AcOrn/SuccOrn_fam"/>
</dbReference>
<dbReference type="EC" id="2.6.1.11" evidence="5"/>
<keyword evidence="5" id="KW-0963">Cytoplasm</keyword>
<evidence type="ECO:0000256" key="5">
    <source>
        <dbReference type="HAMAP-Rule" id="MF_01107"/>
    </source>
</evidence>
<dbReference type="PANTHER" id="PTHR11986">
    <property type="entry name" value="AMINOTRANSFERASE CLASS III"/>
    <property type="match status" value="1"/>
</dbReference>
<dbReference type="Proteomes" id="UP000798808">
    <property type="component" value="Unassembled WGS sequence"/>
</dbReference>
<feature type="binding site" evidence="5">
    <location>
        <position position="281"/>
    </location>
    <ligand>
        <name>pyridoxal 5'-phosphate</name>
        <dbReference type="ChEBI" id="CHEBI:597326"/>
    </ligand>
</feature>
<dbReference type="InterPro" id="IPR050103">
    <property type="entry name" value="Class-III_PLP-dep_AT"/>
</dbReference>
<dbReference type="NCBIfam" id="NF002325">
    <property type="entry name" value="PRK01278.1"/>
    <property type="match status" value="1"/>
</dbReference>
<feature type="binding site" evidence="5">
    <location>
        <begin position="223"/>
        <end position="226"/>
    </location>
    <ligand>
        <name>pyridoxal 5'-phosphate</name>
        <dbReference type="ChEBI" id="CHEBI:597326"/>
    </ligand>
</feature>
<comment type="subcellular location">
    <subcellularLocation>
        <location evidence="5">Cytoplasm</location>
    </subcellularLocation>
</comment>
<dbReference type="PANTHER" id="PTHR11986:SF79">
    <property type="entry name" value="ACETYLORNITHINE AMINOTRANSFERASE, MITOCHONDRIAL"/>
    <property type="match status" value="1"/>
</dbReference>
<comment type="similarity">
    <text evidence="5">Belongs to the class-III pyridoxal-phosphate-dependent aminotransferase family. ArgD subfamily.</text>
</comment>
<keyword evidence="3 5" id="KW-0808">Transferase</keyword>